<organism evidence="1 2">
    <name type="scientific">Ancylostoma ceylanicum</name>
    <dbReference type="NCBI Taxonomy" id="53326"/>
    <lineage>
        <taxon>Eukaryota</taxon>
        <taxon>Metazoa</taxon>
        <taxon>Ecdysozoa</taxon>
        <taxon>Nematoda</taxon>
        <taxon>Chromadorea</taxon>
        <taxon>Rhabditida</taxon>
        <taxon>Rhabditina</taxon>
        <taxon>Rhabditomorpha</taxon>
        <taxon>Strongyloidea</taxon>
        <taxon>Ancylostomatidae</taxon>
        <taxon>Ancylostomatinae</taxon>
        <taxon>Ancylostoma</taxon>
    </lineage>
</organism>
<protein>
    <submittedName>
        <fullName evidence="1">Uncharacterized protein</fullName>
    </submittedName>
</protein>
<proteinExistence type="predicted"/>
<dbReference type="Proteomes" id="UP000024635">
    <property type="component" value="Unassembled WGS sequence"/>
</dbReference>
<evidence type="ECO:0000313" key="2">
    <source>
        <dbReference type="Proteomes" id="UP000024635"/>
    </source>
</evidence>
<gene>
    <name evidence="1" type="primary">Acey_s0371.g132</name>
    <name evidence="1" type="ORF">Y032_0371g132</name>
</gene>
<dbReference type="AlphaFoldDB" id="A0A016RUA8"/>
<evidence type="ECO:0000313" key="1">
    <source>
        <dbReference type="EMBL" id="EYB81928.1"/>
    </source>
</evidence>
<accession>A0A016RUA8</accession>
<comment type="caution">
    <text evidence="1">The sequence shown here is derived from an EMBL/GenBank/DDBJ whole genome shotgun (WGS) entry which is preliminary data.</text>
</comment>
<sequence>MIWSILLRNIVGVMPKKKKSTEDCAGLRDCSEKCRQCAQVLRTPKTSGLITSEIWNLLDPKLVDNLFSSFLVNKLSALSFRQPAVVGNWLCKLSTSFGSTNSQIRSDILFGRFSVLIYPRGGEKRFVLLKITVNMKSYLALSSSFFEVPGFSED</sequence>
<dbReference type="EMBL" id="JARK01001707">
    <property type="protein sequence ID" value="EYB81928.1"/>
    <property type="molecule type" value="Genomic_DNA"/>
</dbReference>
<name>A0A016RUA8_9BILA</name>
<reference evidence="2" key="1">
    <citation type="journal article" date="2015" name="Nat. Genet.">
        <title>The genome and transcriptome of the zoonotic hookworm Ancylostoma ceylanicum identify infection-specific gene families.</title>
        <authorList>
            <person name="Schwarz E.M."/>
            <person name="Hu Y."/>
            <person name="Antoshechkin I."/>
            <person name="Miller M.M."/>
            <person name="Sternberg P.W."/>
            <person name="Aroian R.V."/>
        </authorList>
    </citation>
    <scope>NUCLEOTIDE SEQUENCE</scope>
    <source>
        <strain evidence="2">HY135</strain>
    </source>
</reference>
<keyword evidence="2" id="KW-1185">Reference proteome</keyword>